<comment type="similarity">
    <text evidence="1">Belongs to the sulfatase family.</text>
</comment>
<feature type="transmembrane region" description="Helical" evidence="7">
    <location>
        <begin position="41"/>
        <end position="59"/>
    </location>
</feature>
<dbReference type="PANTHER" id="PTHR10342:SF274">
    <property type="entry name" value="ARYLSULFATASE B"/>
    <property type="match status" value="1"/>
</dbReference>
<dbReference type="SUPFAM" id="SSF53649">
    <property type="entry name" value="Alkaline phosphatase-like"/>
    <property type="match status" value="1"/>
</dbReference>
<feature type="domain" description="Sulfatase N-terminal" evidence="8">
    <location>
        <begin position="152"/>
        <end position="482"/>
    </location>
</feature>
<evidence type="ECO:0000256" key="6">
    <source>
        <dbReference type="SAM" id="MobiDB-lite"/>
    </source>
</evidence>
<feature type="region of interest" description="Disordered" evidence="6">
    <location>
        <begin position="100"/>
        <end position="139"/>
    </location>
</feature>
<dbReference type="Gene3D" id="3.30.1120.10">
    <property type="match status" value="1"/>
</dbReference>
<keyword evidence="5" id="KW-0325">Glycoprotein</keyword>
<dbReference type="InterPro" id="IPR024607">
    <property type="entry name" value="Sulfatase_CS"/>
</dbReference>
<proteinExistence type="inferred from homology"/>
<dbReference type="PANTHER" id="PTHR10342">
    <property type="entry name" value="ARYLSULFATASE"/>
    <property type="match status" value="1"/>
</dbReference>
<dbReference type="PROSITE" id="PS00149">
    <property type="entry name" value="SULFATASE_2"/>
    <property type="match status" value="1"/>
</dbReference>
<dbReference type="GO" id="GO:0046872">
    <property type="term" value="F:metal ion binding"/>
    <property type="evidence" value="ECO:0007669"/>
    <property type="project" value="UniProtKB-KW"/>
</dbReference>
<dbReference type="InterPro" id="IPR017850">
    <property type="entry name" value="Alkaline_phosphatase_core_sf"/>
</dbReference>
<keyword evidence="4" id="KW-0106">Calcium</keyword>
<keyword evidence="2" id="KW-0479">Metal-binding</keyword>
<dbReference type="EMBL" id="HBGS01064249">
    <property type="protein sequence ID" value="CAD9499315.1"/>
    <property type="molecule type" value="Transcribed_RNA"/>
</dbReference>
<gene>
    <name evidence="9" type="ORF">DSPE1174_LOCUS33513</name>
</gene>
<keyword evidence="3" id="KW-0378">Hydrolase</keyword>
<organism evidence="9">
    <name type="scientific">Octactis speculum</name>
    <dbReference type="NCBI Taxonomy" id="3111310"/>
    <lineage>
        <taxon>Eukaryota</taxon>
        <taxon>Sar</taxon>
        <taxon>Stramenopiles</taxon>
        <taxon>Ochrophyta</taxon>
        <taxon>Dictyochophyceae</taxon>
        <taxon>Dictyochales</taxon>
        <taxon>Dictyochaceae</taxon>
        <taxon>Octactis</taxon>
    </lineage>
</organism>
<dbReference type="InterPro" id="IPR000917">
    <property type="entry name" value="Sulfatase_N"/>
</dbReference>
<evidence type="ECO:0000256" key="7">
    <source>
        <dbReference type="SAM" id="Phobius"/>
    </source>
</evidence>
<dbReference type="CDD" id="cd16029">
    <property type="entry name" value="4-S"/>
    <property type="match status" value="1"/>
</dbReference>
<evidence type="ECO:0000256" key="2">
    <source>
        <dbReference type="ARBA" id="ARBA00022723"/>
    </source>
</evidence>
<keyword evidence="7" id="KW-0472">Membrane</keyword>
<dbReference type="AlphaFoldDB" id="A0A7S2MRX0"/>
<dbReference type="GO" id="GO:0008484">
    <property type="term" value="F:sulfuric ester hydrolase activity"/>
    <property type="evidence" value="ECO:0007669"/>
    <property type="project" value="InterPro"/>
</dbReference>
<evidence type="ECO:0000313" key="9">
    <source>
        <dbReference type="EMBL" id="CAD9499315.1"/>
    </source>
</evidence>
<keyword evidence="7" id="KW-1133">Transmembrane helix</keyword>
<name>A0A7S2MRX0_9STRA</name>
<dbReference type="InterPro" id="IPR047115">
    <property type="entry name" value="ARSB"/>
</dbReference>
<protein>
    <recommendedName>
        <fullName evidence="8">Sulfatase N-terminal domain-containing protein</fullName>
    </recommendedName>
</protein>
<dbReference type="Pfam" id="PF00884">
    <property type="entry name" value="Sulfatase"/>
    <property type="match status" value="1"/>
</dbReference>
<reference evidence="9" key="1">
    <citation type="submission" date="2021-01" db="EMBL/GenBank/DDBJ databases">
        <authorList>
            <person name="Corre E."/>
            <person name="Pelletier E."/>
            <person name="Niang G."/>
            <person name="Scheremetjew M."/>
            <person name="Finn R."/>
            <person name="Kale V."/>
            <person name="Holt S."/>
            <person name="Cochrane G."/>
            <person name="Meng A."/>
            <person name="Brown T."/>
            <person name="Cohen L."/>
        </authorList>
    </citation>
    <scope>NUCLEOTIDE SEQUENCE</scope>
    <source>
        <strain evidence="9">CCMP1381</strain>
    </source>
</reference>
<sequence length="666" mass="74389">MTKDDRGEETNPYGTFGGNGSKIGTSIPTNNIRVPRSTMHLLLNVVFGVFVFGVLYVQVQSLHFDSSGGIEIDEIPQTIGSSKSSLTDADAVEELHALKRKGHHKKHHNHGSSSRSHTDDEVVPSAEDESSAEDTDDNFAQGDDEFFCENAHIVFFLVDDQGFNDIGYNTLDLDGASPTIDNMAKSGIILDNYYSQHLCTPSRAALMTGVLPYHMGMQHEVILPSAPWGVPLDHMMLPEYLSQQGYKSHIVGKWHLGFHLKEYMPTARGFDSFFGYLSDQENYYDREYPYPIGGIYFKDWIHVQQDGTKNFVDQAGNYSLDMITNKAANIISSHSSEYPSNSLFLFVSFQTLHGPLEAPPAHTLDDKQIAMLNTIPNEQRKKFSRMLMATDHSIDQIVTSLTSNDLISKTVIIYSSDNGACHLSGGYNSPLRGGKHYLFEGGLRVHGFMYSQMFLDTPLSGTRFPGLMHISDWLPTILHMTGNASAIPDSIDGLSQWRAMQWLQKPPREVLVHNIDRWVTMANGSTEWLAPLNKSRAAIRVGDMKLITNEYVIPWYSPHDADEDDDTTLGEFHYIQDCENAPNEGINTFLFNISSDPFEMNNLAEVHPDMVVELSALIEALASEMVDPVWQPEEMTAVIAWSQAGGYFCPWSSENTNEPATDGDMV</sequence>
<dbReference type="Gene3D" id="3.40.720.10">
    <property type="entry name" value="Alkaline Phosphatase, subunit A"/>
    <property type="match status" value="1"/>
</dbReference>
<accession>A0A7S2MRX0</accession>
<feature type="compositionally biased region" description="Basic residues" evidence="6">
    <location>
        <begin position="100"/>
        <end position="110"/>
    </location>
</feature>
<evidence type="ECO:0000256" key="5">
    <source>
        <dbReference type="ARBA" id="ARBA00023180"/>
    </source>
</evidence>
<evidence type="ECO:0000256" key="4">
    <source>
        <dbReference type="ARBA" id="ARBA00022837"/>
    </source>
</evidence>
<feature type="region of interest" description="Disordered" evidence="6">
    <location>
        <begin position="1"/>
        <end position="25"/>
    </location>
</feature>
<evidence type="ECO:0000256" key="3">
    <source>
        <dbReference type="ARBA" id="ARBA00022801"/>
    </source>
</evidence>
<evidence type="ECO:0000259" key="8">
    <source>
        <dbReference type="Pfam" id="PF00884"/>
    </source>
</evidence>
<evidence type="ECO:0000256" key="1">
    <source>
        <dbReference type="ARBA" id="ARBA00008779"/>
    </source>
</evidence>
<feature type="compositionally biased region" description="Acidic residues" evidence="6">
    <location>
        <begin position="126"/>
        <end position="139"/>
    </location>
</feature>
<keyword evidence="7" id="KW-0812">Transmembrane</keyword>